<keyword evidence="1" id="KW-0479">Metal-binding</keyword>
<dbReference type="PANTHER" id="PTHR22789:SF0">
    <property type="entry name" value="3-OXO-TETRONATE 4-PHOSPHATE DECARBOXYLASE-RELATED"/>
    <property type="match status" value="1"/>
</dbReference>
<name>A0A3D9E067_9GAMM</name>
<keyword evidence="2" id="KW-0456">Lyase</keyword>
<dbReference type="OrthoDB" id="5500703at2"/>
<dbReference type="AlphaFoldDB" id="A0A3D9E067"/>
<dbReference type="GO" id="GO:0019323">
    <property type="term" value="P:pentose catabolic process"/>
    <property type="evidence" value="ECO:0007669"/>
    <property type="project" value="TreeGrafter"/>
</dbReference>
<dbReference type="SMART" id="SM01007">
    <property type="entry name" value="Aldolase_II"/>
    <property type="match status" value="1"/>
</dbReference>
<accession>A0A3D9E067</accession>
<protein>
    <submittedName>
        <fullName evidence="4">L-fuculose-phosphate aldolase</fullName>
    </submittedName>
</protein>
<organism evidence="4 5">
    <name type="scientific">Kushneria indalinina DSM 14324</name>
    <dbReference type="NCBI Taxonomy" id="1122140"/>
    <lineage>
        <taxon>Bacteria</taxon>
        <taxon>Pseudomonadati</taxon>
        <taxon>Pseudomonadota</taxon>
        <taxon>Gammaproteobacteria</taxon>
        <taxon>Oceanospirillales</taxon>
        <taxon>Halomonadaceae</taxon>
        <taxon>Kushneria</taxon>
    </lineage>
</organism>
<reference evidence="4 5" key="1">
    <citation type="submission" date="2018-07" db="EMBL/GenBank/DDBJ databases">
        <title>Genomic Encyclopedia of Type Strains, Phase IV (KMG-IV): sequencing the most valuable type-strain genomes for metagenomic binning, comparative biology and taxonomic classification.</title>
        <authorList>
            <person name="Goeker M."/>
        </authorList>
    </citation>
    <scope>NUCLEOTIDE SEQUENCE [LARGE SCALE GENOMIC DNA]</scope>
    <source>
        <strain evidence="4 5">DSM 14324</strain>
    </source>
</reference>
<sequence>MNENDKRQMIVDHCLEMNRTGLNQGTSGNISLRHERGMLISPSGVDYREMSADDIVFVDQQGQPHGELNPSSEWRFHLAILNRYDAFDAVVHSHPVHATALAMCRQDIPAAHYMVAAAGGETVPCARYETFGTDALSEALLEALENRRACLMANHGMVACGATLGRAMWLAVEVETLARQYVIARSIGTPHILDRQEMTRVIDKFKDYGRQPNRAT</sequence>
<evidence type="ECO:0000313" key="5">
    <source>
        <dbReference type="Proteomes" id="UP000256334"/>
    </source>
</evidence>
<dbReference type="GO" id="GO:0016832">
    <property type="term" value="F:aldehyde-lyase activity"/>
    <property type="evidence" value="ECO:0007669"/>
    <property type="project" value="TreeGrafter"/>
</dbReference>
<dbReference type="InterPro" id="IPR036409">
    <property type="entry name" value="Aldolase_II/adducin_N_sf"/>
</dbReference>
<dbReference type="InterPro" id="IPR050197">
    <property type="entry name" value="Aldolase_class_II_sugar_metab"/>
</dbReference>
<evidence type="ECO:0000256" key="2">
    <source>
        <dbReference type="ARBA" id="ARBA00023239"/>
    </source>
</evidence>
<dbReference type="GO" id="GO:0046872">
    <property type="term" value="F:metal ion binding"/>
    <property type="evidence" value="ECO:0007669"/>
    <property type="project" value="UniProtKB-KW"/>
</dbReference>
<gene>
    <name evidence="4" type="ORF">C8D72_1132</name>
</gene>
<dbReference type="Proteomes" id="UP000256334">
    <property type="component" value="Unassembled WGS sequence"/>
</dbReference>
<evidence type="ECO:0000259" key="3">
    <source>
        <dbReference type="SMART" id="SM01007"/>
    </source>
</evidence>
<dbReference type="EMBL" id="QRDJ01000006">
    <property type="protein sequence ID" value="REC96442.1"/>
    <property type="molecule type" value="Genomic_DNA"/>
</dbReference>
<feature type="domain" description="Class II aldolase/adducin N-terminal" evidence="3">
    <location>
        <begin position="8"/>
        <end position="182"/>
    </location>
</feature>
<dbReference type="RefSeq" id="WP_115853348.1">
    <property type="nucleotide sequence ID" value="NZ_QRDJ01000006.1"/>
</dbReference>
<dbReference type="Gene3D" id="3.40.225.10">
    <property type="entry name" value="Class II aldolase/adducin N-terminal domain"/>
    <property type="match status" value="1"/>
</dbReference>
<evidence type="ECO:0000313" key="4">
    <source>
        <dbReference type="EMBL" id="REC96442.1"/>
    </source>
</evidence>
<keyword evidence="5" id="KW-1185">Reference proteome</keyword>
<dbReference type="GO" id="GO:0005829">
    <property type="term" value="C:cytosol"/>
    <property type="evidence" value="ECO:0007669"/>
    <property type="project" value="TreeGrafter"/>
</dbReference>
<dbReference type="Pfam" id="PF00596">
    <property type="entry name" value="Aldolase_II"/>
    <property type="match status" value="1"/>
</dbReference>
<comment type="caution">
    <text evidence="4">The sequence shown here is derived from an EMBL/GenBank/DDBJ whole genome shotgun (WGS) entry which is preliminary data.</text>
</comment>
<dbReference type="PANTHER" id="PTHR22789">
    <property type="entry name" value="FUCULOSE PHOSPHATE ALDOLASE"/>
    <property type="match status" value="1"/>
</dbReference>
<dbReference type="SUPFAM" id="SSF53639">
    <property type="entry name" value="AraD/HMP-PK domain-like"/>
    <property type="match status" value="1"/>
</dbReference>
<proteinExistence type="predicted"/>
<dbReference type="InterPro" id="IPR001303">
    <property type="entry name" value="Aldolase_II/adducin_N"/>
</dbReference>
<evidence type="ECO:0000256" key="1">
    <source>
        <dbReference type="ARBA" id="ARBA00022723"/>
    </source>
</evidence>